<evidence type="ECO:0000313" key="2">
    <source>
        <dbReference type="Ensembl" id="ENSCCRP00015055953.1"/>
    </source>
</evidence>
<dbReference type="Proteomes" id="UP000694700">
    <property type="component" value="Unplaced"/>
</dbReference>
<name>A0A8C1VTJ9_CYPCA</name>
<organism evidence="2 3">
    <name type="scientific">Cyprinus carpio</name>
    <name type="common">Common carp</name>
    <dbReference type="NCBI Taxonomy" id="7962"/>
    <lineage>
        <taxon>Eukaryota</taxon>
        <taxon>Metazoa</taxon>
        <taxon>Chordata</taxon>
        <taxon>Craniata</taxon>
        <taxon>Vertebrata</taxon>
        <taxon>Euteleostomi</taxon>
        <taxon>Actinopterygii</taxon>
        <taxon>Neopterygii</taxon>
        <taxon>Teleostei</taxon>
        <taxon>Ostariophysi</taxon>
        <taxon>Cypriniformes</taxon>
        <taxon>Cyprinidae</taxon>
        <taxon>Cyprininae</taxon>
        <taxon>Cyprinus</taxon>
    </lineage>
</organism>
<reference evidence="2" key="1">
    <citation type="submission" date="2025-08" db="UniProtKB">
        <authorList>
            <consortium name="Ensembl"/>
        </authorList>
    </citation>
    <scope>IDENTIFICATION</scope>
</reference>
<keyword evidence="1" id="KW-0472">Membrane</keyword>
<evidence type="ECO:0000256" key="1">
    <source>
        <dbReference type="SAM" id="Phobius"/>
    </source>
</evidence>
<keyword evidence="1" id="KW-1133">Transmembrane helix</keyword>
<accession>A0A8C1VTJ9</accession>
<feature type="transmembrane region" description="Helical" evidence="1">
    <location>
        <begin position="6"/>
        <end position="27"/>
    </location>
</feature>
<keyword evidence="1" id="KW-0812">Transmembrane</keyword>
<proteinExistence type="predicted"/>
<dbReference type="AlphaFoldDB" id="A0A8C1VTJ9"/>
<protein>
    <submittedName>
        <fullName evidence="2">Uncharacterized protein</fullName>
    </submittedName>
</protein>
<sequence length="70" mass="7841">MCSHTLTSYLVCGLHVCMFACLCVCVLKCGELVHLQLTEAQPNLLEIGNNQDETKKLLEEHEQLLAKLKV</sequence>
<evidence type="ECO:0000313" key="3">
    <source>
        <dbReference type="Proteomes" id="UP000694700"/>
    </source>
</evidence>
<dbReference type="Ensembl" id="ENSCCRT00015057809.1">
    <property type="protein sequence ID" value="ENSCCRP00015055953.1"/>
    <property type="gene ID" value="ENSCCRG00015023013.1"/>
</dbReference>